<evidence type="ECO:0000256" key="1">
    <source>
        <dbReference type="SAM" id="Coils"/>
    </source>
</evidence>
<feature type="coiled-coil region" evidence="1">
    <location>
        <begin position="237"/>
        <end position="264"/>
    </location>
</feature>
<dbReference type="Proteomes" id="UP001311915">
    <property type="component" value="Unassembled WGS sequence"/>
</dbReference>
<dbReference type="SUPFAM" id="SSF56219">
    <property type="entry name" value="DNase I-like"/>
    <property type="match status" value="1"/>
</dbReference>
<protein>
    <submittedName>
        <fullName evidence="2">Uncharacterized protein</fullName>
    </submittedName>
</protein>
<gene>
    <name evidence="2" type="ORF">R3W88_029581</name>
</gene>
<dbReference type="AlphaFoldDB" id="A0AAV9K5R3"/>
<name>A0AAV9K5R3_9SOLN</name>
<sequence length="370" mass="43892">MDNAVYNPNGKIWLFWTNDCTCNILETDEQHITGEIEHVNHINTFFISFIYAKCKDYHRRPLWDRHLNFSNCDLPWCTIEDFNVITSSEEKLGGMPYNMNKSFDLVSVIEACGLTDIGYTGQQYTWWNQRSEEARVWKRLDRAMVNDKWLELMPQTTILHLPSVGSDHFPLLIEIIANVKNNVRYFKSLHCWVHHEGFMDLVKACWDRPVNGDPMWTLHQKIKRLTSTLSNWSKKEFEDIFAIVKEYEEKIKIVEEEVILNNTEESRTQLHYINAQYIKYLKLEESILKQKTQLQWFKKGDANTKYFHALMMGRRRRPFIHKICTGDDVWVQGDHNIASATCEYFQKIFSRHNNKINEDILQCIPTLITL</sequence>
<dbReference type="Gene3D" id="3.60.10.10">
    <property type="entry name" value="Endonuclease/exonuclease/phosphatase"/>
    <property type="match status" value="1"/>
</dbReference>
<keyword evidence="1" id="KW-0175">Coiled coil</keyword>
<dbReference type="InterPro" id="IPR036691">
    <property type="entry name" value="Endo/exonu/phosph_ase_sf"/>
</dbReference>
<evidence type="ECO:0000313" key="3">
    <source>
        <dbReference type="Proteomes" id="UP001311915"/>
    </source>
</evidence>
<evidence type="ECO:0000313" key="2">
    <source>
        <dbReference type="EMBL" id="KAK4708656.1"/>
    </source>
</evidence>
<comment type="caution">
    <text evidence="2">The sequence shown here is derived from an EMBL/GenBank/DDBJ whole genome shotgun (WGS) entry which is preliminary data.</text>
</comment>
<keyword evidence="3" id="KW-1185">Reference proteome</keyword>
<dbReference type="PANTHER" id="PTHR33710:SF54">
    <property type="entry name" value="NON-LTR RETROELEMENT REVERSE TRANSCRIPTASE"/>
    <property type="match status" value="1"/>
</dbReference>
<reference evidence="2 3" key="1">
    <citation type="submission" date="2023-10" db="EMBL/GenBank/DDBJ databases">
        <title>Genome-Wide Identification Analysis in wild type Solanum Pinnatisectum Reveals Some Genes Defensing Phytophthora Infestans.</title>
        <authorList>
            <person name="Sun C."/>
        </authorList>
    </citation>
    <scope>NUCLEOTIDE SEQUENCE [LARGE SCALE GENOMIC DNA]</scope>
    <source>
        <strain evidence="2">LQN</strain>
        <tissue evidence="2">Leaf</tissue>
    </source>
</reference>
<dbReference type="PANTHER" id="PTHR33710">
    <property type="entry name" value="BNAC02G09200D PROTEIN"/>
    <property type="match status" value="1"/>
</dbReference>
<organism evidence="2 3">
    <name type="scientific">Solanum pinnatisectum</name>
    <name type="common">tansyleaf nightshade</name>
    <dbReference type="NCBI Taxonomy" id="50273"/>
    <lineage>
        <taxon>Eukaryota</taxon>
        <taxon>Viridiplantae</taxon>
        <taxon>Streptophyta</taxon>
        <taxon>Embryophyta</taxon>
        <taxon>Tracheophyta</taxon>
        <taxon>Spermatophyta</taxon>
        <taxon>Magnoliopsida</taxon>
        <taxon>eudicotyledons</taxon>
        <taxon>Gunneridae</taxon>
        <taxon>Pentapetalae</taxon>
        <taxon>asterids</taxon>
        <taxon>lamiids</taxon>
        <taxon>Solanales</taxon>
        <taxon>Solanaceae</taxon>
        <taxon>Solanoideae</taxon>
        <taxon>Solaneae</taxon>
        <taxon>Solanum</taxon>
    </lineage>
</organism>
<proteinExistence type="predicted"/>
<accession>A0AAV9K5R3</accession>
<dbReference type="EMBL" id="JAWPEI010000012">
    <property type="protein sequence ID" value="KAK4708656.1"/>
    <property type="molecule type" value="Genomic_DNA"/>
</dbReference>